<dbReference type="NCBIfam" id="TIGR01518">
    <property type="entry name" value="g3p_cytidyltrns"/>
    <property type="match status" value="1"/>
</dbReference>
<name>A0ABS9CKN1_9FIRM</name>
<dbReference type="EC" id="2.7.7.39" evidence="4"/>
<gene>
    <name evidence="4" type="primary">tagD</name>
    <name evidence="4" type="ORF">JQM67_01880</name>
</gene>
<proteinExistence type="predicted"/>
<dbReference type="RefSeq" id="WP_235322305.1">
    <property type="nucleotide sequence ID" value="NZ_JAFBIT010000001.1"/>
</dbReference>
<sequence>MKRVLTYGTFDLLHYGHINLLKRAKALGDYLIVALSTDEFNAGKGKTAFHDYETRKMMLEAIRYVDLVIPEKNWEQKISDVKDYHVDIVVMGSDWAGSDRFDYLKDYCELVFLDRTPGISTTKIKHDLGLVKDET</sequence>
<dbReference type="SUPFAM" id="SSF52374">
    <property type="entry name" value="Nucleotidylyl transferase"/>
    <property type="match status" value="1"/>
</dbReference>
<evidence type="ECO:0000256" key="1">
    <source>
        <dbReference type="ARBA" id="ARBA00022679"/>
    </source>
</evidence>
<dbReference type="PANTHER" id="PTHR43793:SF1">
    <property type="entry name" value="FAD SYNTHASE"/>
    <property type="match status" value="1"/>
</dbReference>
<feature type="domain" description="Cytidyltransferase-like" evidence="3">
    <location>
        <begin position="5"/>
        <end position="125"/>
    </location>
</feature>
<dbReference type="PANTHER" id="PTHR43793">
    <property type="entry name" value="FAD SYNTHASE"/>
    <property type="match status" value="1"/>
</dbReference>
<dbReference type="NCBIfam" id="TIGR00125">
    <property type="entry name" value="cyt_tran_rel"/>
    <property type="match status" value="1"/>
</dbReference>
<accession>A0ABS9CKN1</accession>
<protein>
    <submittedName>
        <fullName evidence="4">Glycerol-3-phosphate cytidylyltransferase</fullName>
        <ecNumber evidence="4">2.7.7.39</ecNumber>
    </submittedName>
</protein>
<keyword evidence="1 4" id="KW-0808">Transferase</keyword>
<keyword evidence="2 4" id="KW-0548">Nucleotidyltransferase</keyword>
<dbReference type="EMBL" id="JAFBIT010000001">
    <property type="protein sequence ID" value="MCF2651357.1"/>
    <property type="molecule type" value="Genomic_DNA"/>
</dbReference>
<dbReference type="InterPro" id="IPR006409">
    <property type="entry name" value="G3P_cytidylTrfase"/>
</dbReference>
<dbReference type="InterPro" id="IPR050385">
    <property type="entry name" value="Archaeal_FAD_synthase"/>
</dbReference>
<dbReference type="Pfam" id="PF01467">
    <property type="entry name" value="CTP_transf_like"/>
    <property type="match status" value="1"/>
</dbReference>
<reference evidence="4 5" key="1">
    <citation type="submission" date="2020-12" db="EMBL/GenBank/DDBJ databases">
        <title>Whole genome sequences of gut porcine anaerobes.</title>
        <authorList>
            <person name="Kubasova T."/>
            <person name="Jahodarova E."/>
            <person name="Rychlik I."/>
        </authorList>
    </citation>
    <scope>NUCLEOTIDE SEQUENCE [LARGE SCALE GENOMIC DNA]</scope>
    <source>
        <strain evidence="4 5">An867</strain>
    </source>
</reference>
<dbReference type="InterPro" id="IPR014729">
    <property type="entry name" value="Rossmann-like_a/b/a_fold"/>
</dbReference>
<dbReference type="Gene3D" id="3.40.50.620">
    <property type="entry name" value="HUPs"/>
    <property type="match status" value="1"/>
</dbReference>
<evidence type="ECO:0000313" key="4">
    <source>
        <dbReference type="EMBL" id="MCF2651357.1"/>
    </source>
</evidence>
<evidence type="ECO:0000313" key="5">
    <source>
        <dbReference type="Proteomes" id="UP001299220"/>
    </source>
</evidence>
<keyword evidence="5" id="KW-1185">Reference proteome</keyword>
<dbReference type="Proteomes" id="UP001299220">
    <property type="component" value="Unassembled WGS sequence"/>
</dbReference>
<dbReference type="GO" id="GO:0047348">
    <property type="term" value="F:glycerol-3-phosphate cytidylyltransferase activity"/>
    <property type="evidence" value="ECO:0007669"/>
    <property type="project" value="UniProtKB-EC"/>
</dbReference>
<dbReference type="InterPro" id="IPR004821">
    <property type="entry name" value="Cyt_trans-like"/>
</dbReference>
<organism evidence="4 5">
    <name type="scientific">Anaeromassilibacillus senegalensis</name>
    <dbReference type="NCBI Taxonomy" id="1673717"/>
    <lineage>
        <taxon>Bacteria</taxon>
        <taxon>Bacillati</taxon>
        <taxon>Bacillota</taxon>
        <taxon>Clostridia</taxon>
        <taxon>Eubacteriales</taxon>
        <taxon>Acutalibacteraceae</taxon>
        <taxon>Anaeromassilibacillus</taxon>
    </lineage>
</organism>
<evidence type="ECO:0000256" key="2">
    <source>
        <dbReference type="ARBA" id="ARBA00022695"/>
    </source>
</evidence>
<evidence type="ECO:0000259" key="3">
    <source>
        <dbReference type="Pfam" id="PF01467"/>
    </source>
</evidence>
<comment type="caution">
    <text evidence="4">The sequence shown here is derived from an EMBL/GenBank/DDBJ whole genome shotgun (WGS) entry which is preliminary data.</text>
</comment>